<evidence type="ECO:0000256" key="1">
    <source>
        <dbReference type="ARBA" id="ARBA00006817"/>
    </source>
</evidence>
<dbReference type="Proteomes" id="UP000608063">
    <property type="component" value="Unassembled WGS sequence"/>
</dbReference>
<reference evidence="4" key="2">
    <citation type="journal article" date="2020" name="Environ. Microbiol.">
        <title>The novel and transferable erm(51) gene confers Macrolides, Lincosamides, and Streptogramins B (MLSB) resistance to clonal Rhodococcus equi in the environment.</title>
        <authorList>
            <person name="Huber L."/>
            <person name="Giguere S."/>
            <person name="Slovis N.M."/>
            <person name="Alvarez-Narvaez S."/>
            <person name="Hart K.A."/>
            <person name="Greiter M."/>
            <person name="Morris E.R.A."/>
            <person name="Cohen N.D."/>
        </authorList>
    </citation>
    <scope>NUCLEOTIDE SEQUENCE</scope>
    <source>
        <strain evidence="4">Lh_116_1</strain>
        <strain evidence="5">Lh_16_1</strain>
    </source>
</reference>
<dbReference type="EMBL" id="WVBC01000034">
    <property type="protein sequence ID" value="NKT81582.1"/>
    <property type="molecule type" value="Genomic_DNA"/>
</dbReference>
<dbReference type="Proteomes" id="UP000808906">
    <property type="component" value="Unassembled WGS sequence"/>
</dbReference>
<dbReference type="RefSeq" id="WP_081205530.1">
    <property type="nucleotide sequence ID" value="NZ_AP024181.1"/>
</dbReference>
<dbReference type="InterPro" id="IPR013538">
    <property type="entry name" value="ASHA1/2-like_C"/>
</dbReference>
<dbReference type="CDD" id="cd08900">
    <property type="entry name" value="SRPBCC_CalC_Aha1-like_7"/>
    <property type="match status" value="1"/>
</dbReference>
<feature type="domain" description="Activator of Hsp90 ATPase homologue 1/2-like C-terminal" evidence="2">
    <location>
        <begin position="18"/>
        <end position="150"/>
    </location>
</feature>
<dbReference type="SUPFAM" id="SSF55961">
    <property type="entry name" value="Bet v1-like"/>
    <property type="match status" value="1"/>
</dbReference>
<dbReference type="InterPro" id="IPR023393">
    <property type="entry name" value="START-like_dom_sf"/>
</dbReference>
<evidence type="ECO:0000259" key="2">
    <source>
        <dbReference type="Pfam" id="PF08327"/>
    </source>
</evidence>
<evidence type="ECO:0000313" key="6">
    <source>
        <dbReference type="Proteomes" id="UP000808906"/>
    </source>
</evidence>
<organism evidence="3 6">
    <name type="scientific">Rhodococcus hoagii</name>
    <name type="common">Corynebacterium equii</name>
    <dbReference type="NCBI Taxonomy" id="43767"/>
    <lineage>
        <taxon>Bacteria</taxon>
        <taxon>Bacillati</taxon>
        <taxon>Actinomycetota</taxon>
        <taxon>Actinomycetes</taxon>
        <taxon>Mycobacteriales</taxon>
        <taxon>Nocardiaceae</taxon>
        <taxon>Prescottella</taxon>
    </lineage>
</organism>
<dbReference type="AlphaFoldDB" id="A0A9Q2UMF9"/>
<protein>
    <submittedName>
        <fullName evidence="3">Polyketide cyclase</fullName>
    </submittedName>
</protein>
<dbReference type="Gene3D" id="3.30.530.20">
    <property type="match status" value="1"/>
</dbReference>
<evidence type="ECO:0000313" key="5">
    <source>
        <dbReference type="EMBL" id="NKW43710.1"/>
    </source>
</evidence>
<sequence length="157" mass="17036">MSTRSVTHSTFVVERVYDADPARVFHAFADPEAKSRWFTHPDEWVSDAGTMDFRVGGRETVSGGPKGGPVHSFSSIYQDIVPNERIVYTYDMHMDDVRTSVSLATIELFPSGTGTRLVMTEQGAFLDGYDDAGSREEGTKLLLDALGAALASEPAGA</sequence>
<dbReference type="Pfam" id="PF08327">
    <property type="entry name" value="AHSA1"/>
    <property type="match status" value="1"/>
</dbReference>
<evidence type="ECO:0000313" key="3">
    <source>
        <dbReference type="EMBL" id="MBM4568286.1"/>
    </source>
</evidence>
<dbReference type="Proteomes" id="UP000603463">
    <property type="component" value="Unassembled WGS sequence"/>
</dbReference>
<dbReference type="EMBL" id="WVDC01000010">
    <property type="protein sequence ID" value="NKW43710.1"/>
    <property type="molecule type" value="Genomic_DNA"/>
</dbReference>
<gene>
    <name evidence="3" type="ORF">GS441_23565</name>
    <name evidence="4" type="ORF">GS882_26285</name>
    <name evidence="5" type="ORF">GS947_19515</name>
</gene>
<dbReference type="EMBL" id="WUXR01000018">
    <property type="protein sequence ID" value="MBM4568286.1"/>
    <property type="molecule type" value="Genomic_DNA"/>
</dbReference>
<comment type="caution">
    <text evidence="3">The sequence shown here is derived from an EMBL/GenBank/DDBJ whole genome shotgun (WGS) entry which is preliminary data.</text>
</comment>
<comment type="similarity">
    <text evidence="1">Belongs to the AHA1 family.</text>
</comment>
<reference evidence="3" key="1">
    <citation type="submission" date="2019-11" db="EMBL/GenBank/DDBJ databases">
        <title>Spread of Macrolides and rifampicin resistant Rhodococcus equi in clinical isolates in the USA.</title>
        <authorList>
            <person name="Alvarez-Narvaez S."/>
            <person name="Huber L."/>
            <person name="Cohen N.D."/>
            <person name="Slovis N."/>
            <person name="Greiter M."/>
            <person name="Giguere S."/>
            <person name="Hart K."/>
        </authorList>
    </citation>
    <scope>NUCLEOTIDE SEQUENCE</scope>
    <source>
        <strain evidence="3">Lh_17</strain>
    </source>
</reference>
<accession>A0A9Q2UMF9</accession>
<name>A0A9Q2UMF9_RHOHA</name>
<evidence type="ECO:0000313" key="4">
    <source>
        <dbReference type="EMBL" id="NKT81582.1"/>
    </source>
</evidence>
<proteinExistence type="inferred from homology"/>